<evidence type="ECO:0000313" key="3">
    <source>
        <dbReference type="EMBL" id="TDG20538.1"/>
    </source>
</evidence>
<dbReference type="PIRSF" id="PIRSF000429">
    <property type="entry name" value="Ac-CoA_Ac_transf"/>
    <property type="match status" value="1"/>
</dbReference>
<evidence type="ECO:0000259" key="2">
    <source>
        <dbReference type="Pfam" id="PF22691"/>
    </source>
</evidence>
<dbReference type="InterPro" id="IPR020616">
    <property type="entry name" value="Thiolase_N"/>
</dbReference>
<feature type="domain" description="Thiolase C-terminal" evidence="2">
    <location>
        <begin position="276"/>
        <end position="400"/>
    </location>
</feature>
<evidence type="ECO:0000259" key="1">
    <source>
        <dbReference type="Pfam" id="PF00108"/>
    </source>
</evidence>
<reference evidence="3 4" key="1">
    <citation type="submission" date="2019-03" db="EMBL/GenBank/DDBJ databases">
        <title>Paraburkholderia sp. 4M-K11, isolated from subtropical forest soil.</title>
        <authorList>
            <person name="Gao Z.-H."/>
            <person name="Qiu L.-H."/>
        </authorList>
    </citation>
    <scope>NUCLEOTIDE SEQUENCE [LARGE SCALE GENOMIC DNA]</scope>
    <source>
        <strain evidence="3 4">4M-K11</strain>
    </source>
</reference>
<feature type="domain" description="Thiolase N-terminal" evidence="1">
    <location>
        <begin position="4"/>
        <end position="210"/>
    </location>
</feature>
<dbReference type="InterPro" id="IPR002155">
    <property type="entry name" value="Thiolase"/>
</dbReference>
<keyword evidence="4" id="KW-1185">Reference proteome</keyword>
<dbReference type="Proteomes" id="UP000295722">
    <property type="component" value="Unassembled WGS sequence"/>
</dbReference>
<dbReference type="PANTHER" id="PTHR42870:SF1">
    <property type="entry name" value="NON-SPECIFIC LIPID-TRANSFER PROTEIN-LIKE 2"/>
    <property type="match status" value="1"/>
</dbReference>
<proteinExistence type="predicted"/>
<dbReference type="EMBL" id="SMRP01000015">
    <property type="protein sequence ID" value="TDG20538.1"/>
    <property type="molecule type" value="Genomic_DNA"/>
</dbReference>
<dbReference type="PANTHER" id="PTHR42870">
    <property type="entry name" value="ACETYL-COA C-ACETYLTRANSFERASE"/>
    <property type="match status" value="1"/>
</dbReference>
<sequence length="414" mass="43926">MEDIYIVGVGMTPFGRHADKSVKQLTAWAVEDALKDAGCDRQWVQTAFFGNCTQGHFDGQHMIRGQVALLPLGFDGIPIFNLEGACASSSHAFNLAVTQLRAGAADVVLAVGAEKMFYSDKAKMFSAFESAWDIETFEENKQYLAQMGKAIVPPPGSQSEKPYSPFMDVYAALGRGGLMERYGITQRQLAAVASKNHGHSVHNERAQYRNAMTIDEILAAPPITYPITLPMCSPISDGAAAVIVCTGAALKKYGFERKRAVRVLASVVRSASARAADAFDQGCTHLAGKAAFEQAGIAPKDVDVAEIHDATAIGELLSMESLGLCEAGASGELAERGETTLGGRLPINPSGGLESKGHPIGATGIGQIFELVEQLRGNCGKRQVEGARIALQGNGGGLWRVEESTEHVGIFGLA</sequence>
<dbReference type="OrthoDB" id="9785768at2"/>
<dbReference type="RefSeq" id="WP_133197614.1">
    <property type="nucleotide sequence ID" value="NZ_JBHUCW010000005.1"/>
</dbReference>
<dbReference type="CDD" id="cd00829">
    <property type="entry name" value="SCP-x_thiolase"/>
    <property type="match status" value="1"/>
</dbReference>
<dbReference type="Pfam" id="PF22691">
    <property type="entry name" value="Thiolase_C_1"/>
    <property type="match status" value="1"/>
</dbReference>
<dbReference type="Pfam" id="PF00108">
    <property type="entry name" value="Thiolase_N"/>
    <property type="match status" value="1"/>
</dbReference>
<dbReference type="InterPro" id="IPR016039">
    <property type="entry name" value="Thiolase-like"/>
</dbReference>
<gene>
    <name evidence="3" type="ORF">EYW47_25495</name>
</gene>
<name>A0A4R5M4A8_9BURK</name>
<organism evidence="3 4">
    <name type="scientific">Paraburkholderia silviterrae</name>
    <dbReference type="NCBI Taxonomy" id="2528715"/>
    <lineage>
        <taxon>Bacteria</taxon>
        <taxon>Pseudomonadati</taxon>
        <taxon>Pseudomonadota</taxon>
        <taxon>Betaproteobacteria</taxon>
        <taxon>Burkholderiales</taxon>
        <taxon>Burkholderiaceae</taxon>
        <taxon>Paraburkholderia</taxon>
    </lineage>
</organism>
<evidence type="ECO:0000313" key="4">
    <source>
        <dbReference type="Proteomes" id="UP000295722"/>
    </source>
</evidence>
<dbReference type="InterPro" id="IPR055140">
    <property type="entry name" value="Thiolase_C_2"/>
</dbReference>
<protein>
    <submittedName>
        <fullName evidence="3">Thiolase family protein</fullName>
    </submittedName>
</protein>
<dbReference type="Gene3D" id="3.40.47.10">
    <property type="match status" value="1"/>
</dbReference>
<accession>A0A4R5M4A8</accession>
<comment type="caution">
    <text evidence="3">The sequence shown here is derived from an EMBL/GenBank/DDBJ whole genome shotgun (WGS) entry which is preliminary data.</text>
</comment>
<dbReference type="GO" id="GO:0003988">
    <property type="term" value="F:acetyl-CoA C-acyltransferase activity"/>
    <property type="evidence" value="ECO:0007669"/>
    <property type="project" value="UniProtKB-ARBA"/>
</dbReference>
<dbReference type="AlphaFoldDB" id="A0A4R5M4A8"/>
<dbReference type="SUPFAM" id="SSF53901">
    <property type="entry name" value="Thiolase-like"/>
    <property type="match status" value="2"/>
</dbReference>